<accession>A0ABU4JIZ2</accession>
<proteinExistence type="predicted"/>
<gene>
    <name evidence="1" type="ORF">NG800_012110</name>
</gene>
<dbReference type="RefSeq" id="WP_131797727.1">
    <property type="nucleotide sequence ID" value="NZ_JAMXLT020000020.1"/>
</dbReference>
<organism evidence="1 2">
    <name type="scientific">Epilithonimonas ginsengisoli</name>
    <dbReference type="NCBI Taxonomy" id="1245592"/>
    <lineage>
        <taxon>Bacteria</taxon>
        <taxon>Pseudomonadati</taxon>
        <taxon>Bacteroidota</taxon>
        <taxon>Flavobacteriia</taxon>
        <taxon>Flavobacteriales</taxon>
        <taxon>Weeksellaceae</taxon>
        <taxon>Chryseobacterium group</taxon>
        <taxon>Epilithonimonas</taxon>
    </lineage>
</organism>
<evidence type="ECO:0000313" key="2">
    <source>
        <dbReference type="Proteomes" id="UP001204439"/>
    </source>
</evidence>
<evidence type="ECO:0000313" key="1">
    <source>
        <dbReference type="EMBL" id="MDW8549658.1"/>
    </source>
</evidence>
<comment type="caution">
    <text evidence="1">The sequence shown here is derived from an EMBL/GenBank/DDBJ whole genome shotgun (WGS) entry which is preliminary data.</text>
</comment>
<dbReference type="EMBL" id="JAMXLT020000020">
    <property type="protein sequence ID" value="MDW8549658.1"/>
    <property type="molecule type" value="Genomic_DNA"/>
</dbReference>
<name>A0ABU4JIZ2_9FLAO</name>
<reference evidence="1 2" key="1">
    <citation type="submission" date="2023-11" db="EMBL/GenBank/DDBJ databases">
        <title>First isolation, identification, and characterization of non-pathogenic Epilithonimonas ginsengisoli isolated from diseased farmed rainbow trout (Oncorhynchus mykiss) in Chile.</title>
        <authorList>
            <person name="Miranda C.D."/>
            <person name="Irgang R."/>
            <person name="Concha C."/>
            <person name="Rojas R."/>
            <person name="Avendano R."/>
        </authorList>
    </citation>
    <scope>NUCLEOTIDE SEQUENCE [LARGE SCALE GENOMIC DNA]</scope>
    <source>
        <strain evidence="1 2">FP99</strain>
    </source>
</reference>
<sequence length="146" mass="17143">MKEYYVGETAEGILKKMDLTFKNLKSKQTYFSQSVFYKLFFLPVYQLYSSYSKDGSVGFYFANLQSNIAFNVKYTLEKEYTRGNKIALRISGNEVDNEWKQKAEKGSMDWLYKFQKDTHDLFSITGSVSTFDRGKELKIEVQIFEI</sequence>
<keyword evidence="2" id="KW-1185">Reference proteome</keyword>
<dbReference type="Proteomes" id="UP001204439">
    <property type="component" value="Unassembled WGS sequence"/>
</dbReference>
<protein>
    <submittedName>
        <fullName evidence="1">Uncharacterized protein</fullName>
    </submittedName>
</protein>